<dbReference type="InterPro" id="IPR027417">
    <property type="entry name" value="P-loop_NTPase"/>
</dbReference>
<feature type="transmembrane region" description="Helical" evidence="1">
    <location>
        <begin position="35"/>
        <end position="58"/>
    </location>
</feature>
<proteinExistence type="predicted"/>
<dbReference type="InterPro" id="IPR014001">
    <property type="entry name" value="Helicase_ATP-bd"/>
</dbReference>
<dbReference type="PROSITE" id="PS51194">
    <property type="entry name" value="HELICASE_CTER"/>
    <property type="match status" value="1"/>
</dbReference>
<evidence type="ECO:0000259" key="2">
    <source>
        <dbReference type="PROSITE" id="PS51192"/>
    </source>
</evidence>
<dbReference type="GO" id="GO:0004386">
    <property type="term" value="F:helicase activity"/>
    <property type="evidence" value="ECO:0007669"/>
    <property type="project" value="UniProtKB-KW"/>
</dbReference>
<dbReference type="PANTHER" id="PTHR47396:SF1">
    <property type="entry name" value="ATP-DEPENDENT HELICASE IRC3-RELATED"/>
    <property type="match status" value="1"/>
</dbReference>
<keyword evidence="4" id="KW-0547">Nucleotide-binding</keyword>
<keyword evidence="1" id="KW-1133">Transmembrane helix</keyword>
<evidence type="ECO:0000313" key="4">
    <source>
        <dbReference type="EMBL" id="REA58219.1"/>
    </source>
</evidence>
<protein>
    <submittedName>
        <fullName evidence="4">DNA repair helicase</fullName>
    </submittedName>
</protein>
<dbReference type="AlphaFoldDB" id="A0A3D8Y6K6"/>
<keyword evidence="4" id="KW-0378">Hydrolase</keyword>
<comment type="caution">
    <text evidence="4">The sequence shown here is derived from an EMBL/GenBank/DDBJ whole genome shotgun (WGS) entry which is preliminary data.</text>
</comment>
<dbReference type="Proteomes" id="UP000256373">
    <property type="component" value="Unassembled WGS sequence"/>
</dbReference>
<keyword evidence="4" id="KW-0067">ATP-binding</keyword>
<dbReference type="GO" id="GO:0005524">
    <property type="term" value="F:ATP binding"/>
    <property type="evidence" value="ECO:0007669"/>
    <property type="project" value="InterPro"/>
</dbReference>
<dbReference type="GO" id="GO:0005829">
    <property type="term" value="C:cytosol"/>
    <property type="evidence" value="ECO:0007669"/>
    <property type="project" value="TreeGrafter"/>
</dbReference>
<dbReference type="Pfam" id="PF04851">
    <property type="entry name" value="ResIII"/>
    <property type="match status" value="1"/>
</dbReference>
<dbReference type="PROSITE" id="PS51192">
    <property type="entry name" value="HELICASE_ATP_BIND_1"/>
    <property type="match status" value="1"/>
</dbReference>
<dbReference type="GO" id="GO:0016787">
    <property type="term" value="F:hydrolase activity"/>
    <property type="evidence" value="ECO:0007669"/>
    <property type="project" value="InterPro"/>
</dbReference>
<gene>
    <name evidence="4" type="ORF">DSL64_21675</name>
</gene>
<name>A0A3D8Y6K6_9BACT</name>
<dbReference type="PANTHER" id="PTHR47396">
    <property type="entry name" value="TYPE I RESTRICTION ENZYME ECOKI R PROTEIN"/>
    <property type="match status" value="1"/>
</dbReference>
<dbReference type="RefSeq" id="WP_115833035.1">
    <property type="nucleotide sequence ID" value="NZ_QNUL01000022.1"/>
</dbReference>
<dbReference type="EMBL" id="QNUL01000022">
    <property type="protein sequence ID" value="REA58219.1"/>
    <property type="molecule type" value="Genomic_DNA"/>
</dbReference>
<dbReference type="SMART" id="SM00487">
    <property type="entry name" value="DEXDc"/>
    <property type="match status" value="1"/>
</dbReference>
<sequence>MLRDCDWSQDRDYKTGSDDEPLQFYLDGLTNSNEFSLLLGYFSSSAINLLSVGFATFISKGGRMKMVINHLLSSKDKQAVEKGYDASFNKVFDLTDVVSLGRVLDEYDTHFFECLAYLIGERRIEIKVIKPKTGRGIAHYKSGIFSDGHNFVGYKASCNFTLYGLSENLEELEAFLSWENGRSNKLIKKQLKLIDDYFMERDDDVEYISVREIEVVLKDRFGKKDINELLVQEEQLLKRKQSLFSNPKLRKTIGRLFSEIELIRRVPRFPYAEGPREYQTDAYNSWVANNYQGMFAMATGTGKTITSLNCVLNEYQKTGIYRVVIMVPTTALVEQWKIECTKFNFKSIIAVSSKENWDNNLAFFNTASKLIDTSYIVIVTYASLPRLKFQSYFNQLPQDTILIADETHNLGSQGLLRLLPNVHLKKRIGLSATPHRKFDDVGNKYIQEFFNDEPPYIVSYSMEEALNIGWLCKYTYHPHIVKLTDGEMGKYKDISVQLLKMGMFDKETGSFRSTPEIEKKLLERKRIIHKAANKLSAFREILRAEFDKRNNLKYALIYVPEGIEASFDVEDFTVETDDESKLIDEYTRAVSQTDDSVMVKQFTANSVNRDGILKDYEAGRIHVLTSMKCLDEGVDVPRSELAIFCSSTGNPRQFIQRRGRVLRLHKDKIHATIHDLVVVPEVSDENTFEMERGLVRKELERVVDFANLAMNKTDTYETFKNILDYYDLNLNDL</sequence>
<dbReference type="GO" id="GO:0003677">
    <property type="term" value="F:DNA binding"/>
    <property type="evidence" value="ECO:0007669"/>
    <property type="project" value="InterPro"/>
</dbReference>
<keyword evidence="4" id="KW-0347">Helicase</keyword>
<organism evidence="4 5">
    <name type="scientific">Dyadobacter luteus</name>
    <dbReference type="NCBI Taxonomy" id="2259619"/>
    <lineage>
        <taxon>Bacteria</taxon>
        <taxon>Pseudomonadati</taxon>
        <taxon>Bacteroidota</taxon>
        <taxon>Cytophagia</taxon>
        <taxon>Cytophagales</taxon>
        <taxon>Spirosomataceae</taxon>
        <taxon>Dyadobacter</taxon>
    </lineage>
</organism>
<dbReference type="InterPro" id="IPR050742">
    <property type="entry name" value="Helicase_Restrict-Modif_Enz"/>
</dbReference>
<evidence type="ECO:0000256" key="1">
    <source>
        <dbReference type="SAM" id="Phobius"/>
    </source>
</evidence>
<dbReference type="CDD" id="cd17926">
    <property type="entry name" value="DEXHc_RE"/>
    <property type="match status" value="1"/>
</dbReference>
<feature type="domain" description="Helicase C-terminal" evidence="3">
    <location>
        <begin position="551"/>
        <end position="716"/>
    </location>
</feature>
<evidence type="ECO:0000259" key="3">
    <source>
        <dbReference type="PROSITE" id="PS51194"/>
    </source>
</evidence>
<dbReference type="SUPFAM" id="SSF52540">
    <property type="entry name" value="P-loop containing nucleoside triphosphate hydrolases"/>
    <property type="match status" value="1"/>
</dbReference>
<dbReference type="SMART" id="SM00490">
    <property type="entry name" value="HELICc"/>
    <property type="match status" value="1"/>
</dbReference>
<dbReference type="Gene3D" id="3.40.50.300">
    <property type="entry name" value="P-loop containing nucleotide triphosphate hydrolases"/>
    <property type="match status" value="2"/>
</dbReference>
<accession>A0A3D8Y6K6</accession>
<dbReference type="Pfam" id="PF00271">
    <property type="entry name" value="Helicase_C"/>
    <property type="match status" value="1"/>
</dbReference>
<dbReference type="InterPro" id="IPR006935">
    <property type="entry name" value="Helicase/UvrB_N"/>
</dbReference>
<reference evidence="4 5" key="1">
    <citation type="submission" date="2018-07" db="EMBL/GenBank/DDBJ databases">
        <title>Dyadobacter roseus sp. nov., isolated from rose rhizosphere soil.</title>
        <authorList>
            <person name="Chen L."/>
        </authorList>
    </citation>
    <scope>NUCLEOTIDE SEQUENCE [LARGE SCALE GENOMIC DNA]</scope>
    <source>
        <strain evidence="4 5">RS19</strain>
    </source>
</reference>
<evidence type="ECO:0000313" key="5">
    <source>
        <dbReference type="Proteomes" id="UP000256373"/>
    </source>
</evidence>
<keyword evidence="5" id="KW-1185">Reference proteome</keyword>
<keyword evidence="1" id="KW-0812">Transmembrane</keyword>
<dbReference type="OrthoDB" id="9759819at2"/>
<feature type="domain" description="Helicase ATP-binding" evidence="2">
    <location>
        <begin position="284"/>
        <end position="452"/>
    </location>
</feature>
<keyword evidence="1" id="KW-0472">Membrane</keyword>
<dbReference type="InterPro" id="IPR001650">
    <property type="entry name" value="Helicase_C-like"/>
</dbReference>